<dbReference type="Pfam" id="PF13012">
    <property type="entry name" value="MitMem_reg"/>
    <property type="match status" value="1"/>
</dbReference>
<dbReference type="Proteomes" id="UP000007015">
    <property type="component" value="Chromosome 7"/>
</dbReference>
<dbReference type="PANTHER" id="PTHR33018:SF34">
    <property type="entry name" value="OS02G0472350 PROTEIN"/>
    <property type="match status" value="1"/>
</dbReference>
<evidence type="ECO:0000259" key="5">
    <source>
        <dbReference type="PROSITE" id="PS50600"/>
    </source>
</evidence>
<gene>
    <name evidence="6" type="ORF">OsI_25588</name>
</gene>
<reference evidence="6 7" key="1">
    <citation type="journal article" date="2005" name="PLoS Biol.">
        <title>The genomes of Oryza sativa: a history of duplications.</title>
        <authorList>
            <person name="Yu J."/>
            <person name="Wang J."/>
            <person name="Lin W."/>
            <person name="Li S."/>
            <person name="Li H."/>
            <person name="Zhou J."/>
            <person name="Ni P."/>
            <person name="Dong W."/>
            <person name="Hu S."/>
            <person name="Zeng C."/>
            <person name="Zhang J."/>
            <person name="Zhang Y."/>
            <person name="Li R."/>
            <person name="Xu Z."/>
            <person name="Li S."/>
            <person name="Li X."/>
            <person name="Zheng H."/>
            <person name="Cong L."/>
            <person name="Lin L."/>
            <person name="Yin J."/>
            <person name="Geng J."/>
            <person name="Li G."/>
            <person name="Shi J."/>
            <person name="Liu J."/>
            <person name="Lv H."/>
            <person name="Li J."/>
            <person name="Wang J."/>
            <person name="Deng Y."/>
            <person name="Ran L."/>
            <person name="Shi X."/>
            <person name="Wang X."/>
            <person name="Wu Q."/>
            <person name="Li C."/>
            <person name="Ren X."/>
            <person name="Wang J."/>
            <person name="Wang X."/>
            <person name="Li D."/>
            <person name="Liu D."/>
            <person name="Zhang X."/>
            <person name="Ji Z."/>
            <person name="Zhao W."/>
            <person name="Sun Y."/>
            <person name="Zhang Z."/>
            <person name="Bao J."/>
            <person name="Han Y."/>
            <person name="Dong L."/>
            <person name="Ji J."/>
            <person name="Chen P."/>
            <person name="Wu S."/>
            <person name="Liu J."/>
            <person name="Xiao Y."/>
            <person name="Bu D."/>
            <person name="Tan J."/>
            <person name="Yang L."/>
            <person name="Ye C."/>
            <person name="Zhang J."/>
            <person name="Xu J."/>
            <person name="Zhou Y."/>
            <person name="Yu Y."/>
            <person name="Zhang B."/>
            <person name="Zhuang S."/>
            <person name="Wei H."/>
            <person name="Liu B."/>
            <person name="Lei M."/>
            <person name="Yu H."/>
            <person name="Li Y."/>
            <person name="Xu H."/>
            <person name="Wei S."/>
            <person name="He X."/>
            <person name="Fang L."/>
            <person name="Zhang Z."/>
            <person name="Zhang Y."/>
            <person name="Huang X."/>
            <person name="Su Z."/>
            <person name="Tong W."/>
            <person name="Li J."/>
            <person name="Tong Z."/>
            <person name="Li S."/>
            <person name="Ye J."/>
            <person name="Wang L."/>
            <person name="Fang L."/>
            <person name="Lei T."/>
            <person name="Chen C."/>
            <person name="Chen H."/>
            <person name="Xu Z."/>
            <person name="Li H."/>
            <person name="Huang H."/>
            <person name="Zhang F."/>
            <person name="Xu H."/>
            <person name="Li N."/>
            <person name="Zhao C."/>
            <person name="Li S."/>
            <person name="Dong L."/>
            <person name="Huang Y."/>
            <person name="Li L."/>
            <person name="Xi Y."/>
            <person name="Qi Q."/>
            <person name="Li W."/>
            <person name="Zhang B."/>
            <person name="Hu W."/>
            <person name="Zhang Y."/>
            <person name="Tian X."/>
            <person name="Jiao Y."/>
            <person name="Liang X."/>
            <person name="Jin J."/>
            <person name="Gao L."/>
            <person name="Zheng W."/>
            <person name="Hao B."/>
            <person name="Liu S."/>
            <person name="Wang W."/>
            <person name="Yuan L."/>
            <person name="Cao M."/>
            <person name="McDermott J."/>
            <person name="Samudrala R."/>
            <person name="Wang J."/>
            <person name="Wong G.K."/>
            <person name="Yang H."/>
        </authorList>
    </citation>
    <scope>NUCLEOTIDE SEQUENCE [LARGE SCALE GENOMIC DNA]</scope>
    <source>
        <strain evidence="7">cv. 93-11</strain>
    </source>
</reference>
<organism evidence="6 7">
    <name type="scientific">Oryza sativa subsp. indica</name>
    <name type="common">Rice</name>
    <dbReference type="NCBI Taxonomy" id="39946"/>
    <lineage>
        <taxon>Eukaryota</taxon>
        <taxon>Viridiplantae</taxon>
        <taxon>Streptophyta</taxon>
        <taxon>Embryophyta</taxon>
        <taxon>Tracheophyta</taxon>
        <taxon>Spermatophyta</taxon>
        <taxon>Magnoliopsida</taxon>
        <taxon>Liliopsida</taxon>
        <taxon>Poales</taxon>
        <taxon>Poaceae</taxon>
        <taxon>BOP clade</taxon>
        <taxon>Oryzoideae</taxon>
        <taxon>Oryzeae</taxon>
        <taxon>Oryzinae</taxon>
        <taxon>Oryza</taxon>
        <taxon>Oryza sativa</taxon>
    </lineage>
</organism>
<evidence type="ECO:0000313" key="7">
    <source>
        <dbReference type="Proteomes" id="UP000007015"/>
    </source>
</evidence>
<protein>
    <recommendedName>
        <fullName evidence="5">Ubiquitin-like protease family profile domain-containing protein</fullName>
    </recommendedName>
</protein>
<proteinExistence type="inferred from homology"/>
<dbReference type="Gramene" id="BGIOSGA024498-TA">
    <property type="protein sequence ID" value="BGIOSGA024498-PA"/>
    <property type="gene ID" value="BGIOSGA024498"/>
</dbReference>
<name>B8B4Z5_ORYSI</name>
<dbReference type="HOGENOM" id="CLU_010199_2_0_1"/>
<dbReference type="Pfam" id="PF02902">
    <property type="entry name" value="Peptidase_C48"/>
    <property type="match status" value="2"/>
</dbReference>
<dbReference type="SUPFAM" id="SSF54001">
    <property type="entry name" value="Cysteine proteinases"/>
    <property type="match status" value="2"/>
</dbReference>
<feature type="compositionally biased region" description="Low complexity" evidence="4">
    <location>
        <begin position="161"/>
        <end position="174"/>
    </location>
</feature>
<dbReference type="GO" id="GO:0008234">
    <property type="term" value="F:cysteine-type peptidase activity"/>
    <property type="evidence" value="ECO:0007669"/>
    <property type="project" value="InterPro"/>
</dbReference>
<dbReference type="OMA" id="MAHPVME"/>
<keyword evidence="7" id="KW-1185">Reference proteome</keyword>
<comment type="similarity">
    <text evidence="1">Belongs to the peptidase C48 family.</text>
</comment>
<dbReference type="Gene3D" id="3.40.395.10">
    <property type="entry name" value="Adenoviral Proteinase, Chain A"/>
    <property type="match status" value="2"/>
</dbReference>
<feature type="compositionally biased region" description="Pro residues" evidence="4">
    <location>
        <begin position="175"/>
        <end position="191"/>
    </location>
</feature>
<dbReference type="InterPro" id="IPR038765">
    <property type="entry name" value="Papain-like_cys_pep_sf"/>
</dbReference>
<feature type="domain" description="Ubiquitin-like protease family profile" evidence="5">
    <location>
        <begin position="198"/>
        <end position="632"/>
    </location>
</feature>
<feature type="region of interest" description="Disordered" evidence="4">
    <location>
        <begin position="153"/>
        <end position="205"/>
    </location>
</feature>
<keyword evidence="3" id="KW-0378">Hydrolase</keyword>
<dbReference type="STRING" id="39946.B8B4Z5"/>
<dbReference type="InterPro" id="IPR024969">
    <property type="entry name" value="EIF3F/CSN6-like_C"/>
</dbReference>
<dbReference type="PROSITE" id="PS50600">
    <property type="entry name" value="ULP_PROTEASE"/>
    <property type="match status" value="1"/>
</dbReference>
<sequence>MPSGMYTITAVDEDGNPTSPKSALTPYSNAIGVIARDDIPIKYRHWKKADVDELEWTVPNRYKDLAWERLHVPLQNITQEVARGMAHPVMEGGKIHSNLIPSGYSRVEVRDVPSRYRAVQLDFAPEKGINTLGEAVHNIILWRKRFIVFPSGDSDDEPSDDGSSSEGLSVSPRRMPTPPPLPRKSQSPPPAQRKKKLQEFSKEEFETSKTMQDFLEGARLNSLFDVRNIANAPLPAQYKLGHSLTTDEYRNIVGNCTQMRRVEEWYLQMAKEGKEMFPVFYRDEDFHHCDGIFWVPFKELFQLYNLMELDLSLIQLWTLPHWILLVIHLNDSKIVVFDGLRTPQAKFQSVIDTLNKALVRKKKLQEFSKEEFETSKTMQDFLEGARLNSLFDVRNIANAPLAAQYKLGHSLTTDEYRNIVGNCTQMRRVEEWYLQMAKEGKEMFPVFYRDEDFHHCDGIFWVPFKELFQLYNLMELDLSLIQLWTLMAALECRTTHGKLGFLDPQIINSRNIDQLGDKSEQAVVDYVYASFVNLHDKNTILLPYHFKPHWILLVIHLNDSKIVVFDGLRTPQAKFQSVIDTLNKALVRYKKKCIRHAPRANTFRVWAHPYCLRQDPGTSTCGFYLMRFMSIFMEDNNWNIMDAKKLKLPTSKLLPHACFGLAEQLCGFIFNHVISSDGAYNISKAPTGLVGFIEAGCPSDTLDSRSTTKEIYVPNPVLVIIDVQPKEFIVLCCGGGVEHLLMDVKDTTIGTLATEVTSKLAALKGLDARLREIRRYLDLVI</sequence>
<evidence type="ECO:0000256" key="1">
    <source>
        <dbReference type="ARBA" id="ARBA00005234"/>
    </source>
</evidence>
<dbReference type="EMBL" id="CM000132">
    <property type="protein sequence ID" value="EEC81835.1"/>
    <property type="molecule type" value="Genomic_DNA"/>
</dbReference>
<dbReference type="InterPro" id="IPR003653">
    <property type="entry name" value="Peptidase_C48_C"/>
</dbReference>
<dbReference type="PANTHER" id="PTHR33018">
    <property type="entry name" value="OS10G0338966 PROTEIN-RELATED"/>
    <property type="match status" value="1"/>
</dbReference>
<evidence type="ECO:0000313" key="6">
    <source>
        <dbReference type="EMBL" id="EEC81835.1"/>
    </source>
</evidence>
<accession>B8B4Z5</accession>
<evidence type="ECO:0000256" key="3">
    <source>
        <dbReference type="ARBA" id="ARBA00022801"/>
    </source>
</evidence>
<dbReference type="Pfam" id="PF26133">
    <property type="entry name" value="DUF8039"/>
    <property type="match status" value="1"/>
</dbReference>
<evidence type="ECO:0000256" key="4">
    <source>
        <dbReference type="SAM" id="MobiDB-lite"/>
    </source>
</evidence>
<dbReference type="AlphaFoldDB" id="B8B4Z5"/>
<dbReference type="InterPro" id="IPR058352">
    <property type="entry name" value="DUF8039"/>
</dbReference>
<dbReference type="GO" id="GO:0006508">
    <property type="term" value="P:proteolysis"/>
    <property type="evidence" value="ECO:0007669"/>
    <property type="project" value="UniProtKB-KW"/>
</dbReference>
<evidence type="ECO:0000256" key="2">
    <source>
        <dbReference type="ARBA" id="ARBA00022670"/>
    </source>
</evidence>
<keyword evidence="2" id="KW-0645">Protease</keyword>